<dbReference type="Pfam" id="PF00076">
    <property type="entry name" value="RRM_1"/>
    <property type="match status" value="1"/>
</dbReference>
<comment type="caution">
    <text evidence="18">The sequence shown here is derived from an EMBL/GenBank/DDBJ whole genome shotgun (WGS) entry which is preliminary data.</text>
</comment>
<dbReference type="SMART" id="SM00443">
    <property type="entry name" value="G_patch"/>
    <property type="match status" value="1"/>
</dbReference>
<evidence type="ECO:0000256" key="2">
    <source>
        <dbReference type="ARBA" id="ARBA00022723"/>
    </source>
</evidence>
<dbReference type="InterPro" id="IPR036443">
    <property type="entry name" value="Znf_RanBP2_sf"/>
</dbReference>
<evidence type="ECO:0000256" key="10">
    <source>
        <dbReference type="PROSITE-ProRule" id="PRU00176"/>
    </source>
</evidence>
<feature type="compositionally biased region" description="Basic residues" evidence="12">
    <location>
        <begin position="75"/>
        <end position="88"/>
    </location>
</feature>
<reference evidence="18 19" key="1">
    <citation type="submission" date="2015-01" db="EMBL/GenBank/DDBJ databases">
        <title>Evolution of Trichinella species and genotypes.</title>
        <authorList>
            <person name="Korhonen P.K."/>
            <person name="Edoardo P."/>
            <person name="Giuseppe L.R."/>
            <person name="Gasser R.B."/>
        </authorList>
    </citation>
    <scope>NUCLEOTIDE SEQUENCE [LARGE SCALE GENOMIC DNA]</scope>
    <source>
        <strain evidence="18">ISS120</strain>
    </source>
</reference>
<evidence type="ECO:0000256" key="8">
    <source>
        <dbReference type="ARBA" id="ARBA00023242"/>
    </source>
</evidence>
<dbReference type="PANTHER" id="PTHR13948">
    <property type="entry name" value="RNA-BINDING PROTEIN"/>
    <property type="match status" value="1"/>
</dbReference>
<evidence type="ECO:0000256" key="7">
    <source>
        <dbReference type="ARBA" id="ARBA00023038"/>
    </source>
</evidence>
<dbReference type="InterPro" id="IPR000467">
    <property type="entry name" value="G_patch_dom"/>
</dbReference>
<evidence type="ECO:0000259" key="15">
    <source>
        <dbReference type="PROSITE" id="PS50157"/>
    </source>
</evidence>
<dbReference type="SMART" id="SM00360">
    <property type="entry name" value="RRM"/>
    <property type="match status" value="1"/>
</dbReference>
<evidence type="ECO:0000313" key="18">
    <source>
        <dbReference type="EMBL" id="KRY58407.1"/>
    </source>
</evidence>
<feature type="domain" description="RanBP2-type" evidence="17">
    <location>
        <begin position="223"/>
        <end position="252"/>
    </location>
</feature>
<evidence type="ECO:0000256" key="11">
    <source>
        <dbReference type="PROSITE-ProRule" id="PRU00322"/>
    </source>
</evidence>
<feature type="compositionally biased region" description="Basic and acidic residues" evidence="12">
    <location>
        <begin position="89"/>
        <end position="111"/>
    </location>
</feature>
<dbReference type="SUPFAM" id="SSF54928">
    <property type="entry name" value="RNA-binding domain, RBD"/>
    <property type="match status" value="1"/>
</dbReference>
<keyword evidence="8" id="KW-0539">Nucleus</keyword>
<dbReference type="SUPFAM" id="SSF57716">
    <property type="entry name" value="Glucocorticoid receptor-like (DNA-binding domain)"/>
    <property type="match status" value="1"/>
</dbReference>
<dbReference type="InterPro" id="IPR000504">
    <property type="entry name" value="RRM_dom"/>
</dbReference>
<dbReference type="GO" id="GO:0003723">
    <property type="term" value="F:RNA binding"/>
    <property type="evidence" value="ECO:0007669"/>
    <property type="project" value="UniProtKB-UniRule"/>
</dbReference>
<dbReference type="Pfam" id="PF01585">
    <property type="entry name" value="G-patch"/>
    <property type="match status" value="1"/>
</dbReference>
<dbReference type="PROSITE" id="PS50199">
    <property type="entry name" value="ZF_RANBP2_2"/>
    <property type="match status" value="1"/>
</dbReference>
<evidence type="ECO:0000259" key="17">
    <source>
        <dbReference type="PROSITE" id="PS50199"/>
    </source>
</evidence>
<dbReference type="GO" id="GO:0000398">
    <property type="term" value="P:mRNA splicing, via spliceosome"/>
    <property type="evidence" value="ECO:0007669"/>
    <property type="project" value="TreeGrafter"/>
</dbReference>
<accession>A0A0V1DA81</accession>
<feature type="compositionally biased region" description="Polar residues" evidence="12">
    <location>
        <begin position="695"/>
        <end position="707"/>
    </location>
</feature>
<dbReference type="Pfam" id="PF00412">
    <property type="entry name" value="LIM"/>
    <property type="match status" value="1"/>
</dbReference>
<keyword evidence="7 9" id="KW-0440">LIM domain</keyword>
<dbReference type="InterPro" id="IPR035979">
    <property type="entry name" value="RBD_domain_sf"/>
</dbReference>
<dbReference type="PROSITE" id="PS01358">
    <property type="entry name" value="ZF_RANBP2_1"/>
    <property type="match status" value="1"/>
</dbReference>
<evidence type="ECO:0000256" key="4">
    <source>
        <dbReference type="ARBA" id="ARBA00022771"/>
    </source>
</evidence>
<dbReference type="GO" id="GO:0008270">
    <property type="term" value="F:zinc ion binding"/>
    <property type="evidence" value="ECO:0007669"/>
    <property type="project" value="UniProtKB-KW"/>
</dbReference>
<dbReference type="CDD" id="cd08368">
    <property type="entry name" value="LIM"/>
    <property type="match status" value="2"/>
</dbReference>
<keyword evidence="6 10" id="KW-0694">RNA-binding</keyword>
<feature type="region of interest" description="Disordered" evidence="12">
    <location>
        <begin position="45"/>
        <end position="111"/>
    </location>
</feature>
<dbReference type="PROSITE" id="PS50102">
    <property type="entry name" value="RRM"/>
    <property type="match status" value="1"/>
</dbReference>
<dbReference type="PROSITE" id="PS50157">
    <property type="entry name" value="ZINC_FINGER_C2H2_2"/>
    <property type="match status" value="1"/>
</dbReference>
<dbReference type="SUPFAM" id="SSF90209">
    <property type="entry name" value="Ran binding protein zinc finger-like"/>
    <property type="match status" value="1"/>
</dbReference>
<evidence type="ECO:0000256" key="3">
    <source>
        <dbReference type="ARBA" id="ARBA00022737"/>
    </source>
</evidence>
<proteinExistence type="predicted"/>
<dbReference type="AlphaFoldDB" id="A0A0V1DA81"/>
<feature type="compositionally biased region" description="Basic and acidic residues" evidence="12">
    <location>
        <begin position="506"/>
        <end position="517"/>
    </location>
</feature>
<dbReference type="InterPro" id="IPR013087">
    <property type="entry name" value="Znf_C2H2_type"/>
</dbReference>
<evidence type="ECO:0000256" key="5">
    <source>
        <dbReference type="ARBA" id="ARBA00022833"/>
    </source>
</evidence>
<evidence type="ECO:0000256" key="6">
    <source>
        <dbReference type="ARBA" id="ARBA00022884"/>
    </source>
</evidence>
<dbReference type="PROSITE" id="PS00478">
    <property type="entry name" value="LIM_DOMAIN_1"/>
    <property type="match status" value="1"/>
</dbReference>
<protein>
    <submittedName>
        <fullName evidence="18">RNA-binding protein 5</fullName>
    </submittedName>
</protein>
<evidence type="ECO:0000259" key="13">
    <source>
        <dbReference type="PROSITE" id="PS50023"/>
    </source>
</evidence>
<dbReference type="Pfam" id="PF17780">
    <property type="entry name" value="OCRE"/>
    <property type="match status" value="1"/>
</dbReference>
<comment type="subcellular location">
    <subcellularLocation>
        <location evidence="1">Nucleus</location>
    </subcellularLocation>
</comment>
<dbReference type="InterPro" id="IPR012677">
    <property type="entry name" value="Nucleotide-bd_a/b_plait_sf"/>
</dbReference>
<feature type="domain" description="RRM" evidence="14">
    <location>
        <begin position="128"/>
        <end position="209"/>
    </location>
</feature>
<keyword evidence="5 9" id="KW-0862">Zinc</keyword>
<dbReference type="Gene3D" id="4.10.1060.10">
    <property type="entry name" value="Zinc finger, RanBP2-type"/>
    <property type="match status" value="1"/>
</dbReference>
<dbReference type="InterPro" id="IPR041591">
    <property type="entry name" value="OCRE"/>
</dbReference>
<feature type="domain" description="C2H2-type" evidence="15">
    <location>
        <begin position="656"/>
        <end position="686"/>
    </location>
</feature>
<organism evidence="18 19">
    <name type="scientific">Trichinella britovi</name>
    <name type="common">Parasitic roundworm</name>
    <dbReference type="NCBI Taxonomy" id="45882"/>
    <lineage>
        <taxon>Eukaryota</taxon>
        <taxon>Metazoa</taxon>
        <taxon>Ecdysozoa</taxon>
        <taxon>Nematoda</taxon>
        <taxon>Enoplea</taxon>
        <taxon>Dorylaimia</taxon>
        <taxon>Trichinellida</taxon>
        <taxon>Trichinellidae</taxon>
        <taxon>Trichinella</taxon>
    </lineage>
</organism>
<dbReference type="SMART" id="SM00547">
    <property type="entry name" value="ZnF_RBZ"/>
    <property type="match status" value="1"/>
</dbReference>
<evidence type="ECO:0000259" key="16">
    <source>
        <dbReference type="PROSITE" id="PS50174"/>
    </source>
</evidence>
<feature type="region of interest" description="Disordered" evidence="12">
    <location>
        <begin position="496"/>
        <end position="517"/>
    </location>
</feature>
<keyword evidence="19" id="KW-1185">Reference proteome</keyword>
<dbReference type="InterPro" id="IPR001876">
    <property type="entry name" value="Znf_RanBP2"/>
</dbReference>
<evidence type="ECO:0000256" key="12">
    <source>
        <dbReference type="SAM" id="MobiDB-lite"/>
    </source>
</evidence>
<feature type="domain" description="LIM zinc-binding" evidence="13">
    <location>
        <begin position="838"/>
        <end position="897"/>
    </location>
</feature>
<dbReference type="Gene3D" id="3.30.70.330">
    <property type="match status" value="1"/>
</dbReference>
<gene>
    <name evidence="18" type="primary">RBM5</name>
    <name evidence="18" type="ORF">T03_10894</name>
</gene>
<dbReference type="Gene3D" id="2.10.110.10">
    <property type="entry name" value="Cysteine Rich Protein"/>
    <property type="match status" value="2"/>
</dbReference>
<dbReference type="GO" id="GO:0005634">
    <property type="term" value="C:nucleus"/>
    <property type="evidence" value="ECO:0007669"/>
    <property type="project" value="UniProtKB-SubCell"/>
</dbReference>
<keyword evidence="2 9" id="KW-0479">Metal-binding</keyword>
<dbReference type="SMART" id="SM00132">
    <property type="entry name" value="LIM"/>
    <property type="match status" value="2"/>
</dbReference>
<dbReference type="EMBL" id="JYDI01000021">
    <property type="protein sequence ID" value="KRY58407.1"/>
    <property type="molecule type" value="Genomic_DNA"/>
</dbReference>
<feature type="domain" description="G-patch" evidence="16">
    <location>
        <begin position="750"/>
        <end position="796"/>
    </location>
</feature>
<dbReference type="PANTHER" id="PTHR13948:SF3">
    <property type="entry name" value="FI21118P1"/>
    <property type="match status" value="1"/>
</dbReference>
<evidence type="ECO:0000313" key="19">
    <source>
        <dbReference type="Proteomes" id="UP000054653"/>
    </source>
</evidence>
<dbReference type="PROSITE" id="PS50023">
    <property type="entry name" value="LIM_DOMAIN_2"/>
    <property type="match status" value="1"/>
</dbReference>
<keyword evidence="3" id="KW-0677">Repeat</keyword>
<dbReference type="CDD" id="cd16162">
    <property type="entry name" value="OCRE_RBM5_like"/>
    <property type="match status" value="1"/>
</dbReference>
<evidence type="ECO:0000259" key="14">
    <source>
        <dbReference type="PROSITE" id="PS50102"/>
    </source>
</evidence>
<sequence length="963" mass="107877">MLSASSLKLLFELSINMSSDYRSKGYSGESSDRRLHAEHHNYDYAYDRRHSRNHSSRYERSRNRSRSSSSDWSRSSRHRSYRRSRSREHRNYDDSDEGYSKRSPFCDEDRTYESNRPRYRYANIEPNSTLVVKGIPLSYNEELVRNAVVEMGVTPIDVRILRRRESGESRGFGFIEFMSIEEATKYMERSQGFLEVNGRRMAEVQYSINKNTYPSATFVTSQRGGDWICGKCTTNNFKKRDHCFKCGVRREDSDPVCGDGINEIGVMPCDTLLFRNLPYSLDEVKLTDHLNRTFLVSYSKIPLSTVIAETALTRGGSNLNPSNSNYFSSGGTADKADMLISQTDYTNAAAAVAQSAIKKAQVLRQAVTQVTSAALLESGAEYKLQNTAVLMAGGGTQNEIGNLSKNAPSEESSVVVPQSSDVSLGTVDTAYGKLQRYPAPNVSQFQYDQTSGYYYDPTTGLYYDSNSQYFYNNTTQQFLYWDSSYQTYLPVVSSQGEDAGVGEESSTTKDKKTAKPKQEKVKVAKKIQKDMEKWAKALNHRKEAVLTTSSSSSTKVVVAPEVEAAAVAANLTISAGTVGADVVADDVVAQSSSAANAAYTMLERTADPEFQLDHHQVMVIQQGANVTTSDVENPPKKSTSVELNFLKEPDVDWEKLVCLLCRRQFPTKDMLEKHQRLSEMHKSNLAEKQGKLNKSRQLSASSAGTTQYRDRASERRAKFGLDDQPHPNKLKEKFLESLECTAVATHKPAVESIGSRLMRNMGWKEGQGLGKSNQGITNPIESERRVQGAGLGAPGSVYKANAGASYKEHVKAALRQKIMSSTRKVILNKEQIPVNKMLFCSLCKGKLYAPSAYQVNGRIYHTSCVVCFNCRQDVSESYHTVGRGIFCTNCYQEIYSPICFQCSNPILNNQSVIVHNCVYHTECLECPYCNKRIVLSEEITKNNHWKLKCESCEKFVTAKIPFQ</sequence>
<dbReference type="Proteomes" id="UP000054653">
    <property type="component" value="Unassembled WGS sequence"/>
</dbReference>
<dbReference type="InterPro" id="IPR001781">
    <property type="entry name" value="Znf_LIM"/>
</dbReference>
<evidence type="ECO:0000256" key="1">
    <source>
        <dbReference type="ARBA" id="ARBA00004123"/>
    </source>
</evidence>
<name>A0A0V1DA81_TRIBR</name>
<keyword evidence="4 11" id="KW-0863">Zinc-finger</keyword>
<dbReference type="PROSITE" id="PS50174">
    <property type="entry name" value="G_PATCH"/>
    <property type="match status" value="1"/>
</dbReference>
<feature type="region of interest" description="Disordered" evidence="12">
    <location>
        <begin position="684"/>
        <end position="712"/>
    </location>
</feature>
<evidence type="ECO:0000256" key="9">
    <source>
        <dbReference type="PROSITE-ProRule" id="PRU00125"/>
    </source>
</evidence>